<dbReference type="Proteomes" id="UP000078542">
    <property type="component" value="Unassembled WGS sequence"/>
</dbReference>
<evidence type="ECO:0000313" key="1">
    <source>
        <dbReference type="EMBL" id="KYN04791.1"/>
    </source>
</evidence>
<organism evidence="1 2">
    <name type="scientific">Cyphomyrmex costatus</name>
    <dbReference type="NCBI Taxonomy" id="456900"/>
    <lineage>
        <taxon>Eukaryota</taxon>
        <taxon>Metazoa</taxon>
        <taxon>Ecdysozoa</taxon>
        <taxon>Arthropoda</taxon>
        <taxon>Hexapoda</taxon>
        <taxon>Insecta</taxon>
        <taxon>Pterygota</taxon>
        <taxon>Neoptera</taxon>
        <taxon>Endopterygota</taxon>
        <taxon>Hymenoptera</taxon>
        <taxon>Apocrita</taxon>
        <taxon>Aculeata</taxon>
        <taxon>Formicoidea</taxon>
        <taxon>Formicidae</taxon>
        <taxon>Myrmicinae</taxon>
        <taxon>Cyphomyrmex</taxon>
    </lineage>
</organism>
<sequence length="167" mass="18657">MSGVYNRTGQNAIGESGVDLAPSERSIVLAITTTTHVHEPLFQHCSRTHESRDPRHRGLSMPDGETRTLGATLEALDTLVAPLQPRETLAQYSYATAMFEQFAFRTLVVFHFRNKKLFGALARYSFARFATSLHVYNVIESDHLFIVEEGRYTLSAPTVVLSTPVTK</sequence>
<proteinExistence type="predicted"/>
<dbReference type="AlphaFoldDB" id="A0A151IKE6"/>
<name>A0A151IKE6_9HYME</name>
<gene>
    <name evidence="1" type="ORF">ALC62_04329</name>
</gene>
<accession>A0A151IKE6</accession>
<protein>
    <submittedName>
        <fullName evidence="1">Uncharacterized protein</fullName>
    </submittedName>
</protein>
<reference evidence="1 2" key="1">
    <citation type="submission" date="2016-03" db="EMBL/GenBank/DDBJ databases">
        <title>Cyphomyrmex costatus WGS genome.</title>
        <authorList>
            <person name="Nygaard S."/>
            <person name="Hu H."/>
            <person name="Boomsma J."/>
            <person name="Zhang G."/>
        </authorList>
    </citation>
    <scope>NUCLEOTIDE SEQUENCE [LARGE SCALE GENOMIC DNA]</scope>
    <source>
        <strain evidence="1">MS0001</strain>
        <tissue evidence="1">Whole body</tissue>
    </source>
</reference>
<dbReference type="EMBL" id="KQ977221">
    <property type="protein sequence ID" value="KYN04791.1"/>
    <property type="molecule type" value="Genomic_DNA"/>
</dbReference>
<keyword evidence="2" id="KW-1185">Reference proteome</keyword>
<evidence type="ECO:0000313" key="2">
    <source>
        <dbReference type="Proteomes" id="UP000078542"/>
    </source>
</evidence>